<dbReference type="RefSeq" id="WP_039742876.1">
    <property type="nucleotide sequence ID" value="NZ_CP009788.1"/>
</dbReference>
<sequence>MSLIGNLEDLGLGEILQIVSLSRKSGILRLRSRGREGILFFRLGQVIQATSSSQSESIGEALVRRGAIEPAKLRSALDLQAREGHRERLGAILVRYFDVPPAVIEETVREQIEDVVYALFGWIEGTFDFELKEMGEAIDAALMDPMQFMLEQGLSPQYLLTERARPADEKRAVPGEKADAADRHGRKTERPFDFADGLINLGDLLRRELGDVPASAAGRPEPTSGMTLLHGMLRELNDPSLGGGITLLVLRYAAEFVNRAVIFMVIGDELVGLGQFGISDRHGSADARIRNLRIPRTEASLFSGVMEAKHPAVLKPDPLEWNSFLFGQLDDGIPEEVFVGPIVSEGKVVALLYGDNLPGKKSIGGTESLEIFLSQAGVAMEKALLERKLMENSRGRP</sequence>
<dbReference type="HOGENOM" id="CLU_699722_0_0_7"/>
<dbReference type="STRING" id="345632.GPICK_10290"/>
<proteinExistence type="predicted"/>
<dbReference type="Pfam" id="PF14332">
    <property type="entry name" value="DUF4388"/>
    <property type="match status" value="2"/>
</dbReference>
<dbReference type="InterPro" id="IPR029016">
    <property type="entry name" value="GAF-like_dom_sf"/>
</dbReference>
<dbReference type="AlphaFoldDB" id="A0A0B5BGP1"/>
<dbReference type="InterPro" id="IPR037257">
    <property type="entry name" value="T2SS_E_N_sf"/>
</dbReference>
<dbReference type="PANTHER" id="PTHR36304">
    <property type="entry name" value="DOMAIN GTPASE-ACTIVATING PROTEIN, PUTATIVE-RELATED-RELATED"/>
    <property type="match status" value="1"/>
</dbReference>
<protein>
    <submittedName>
        <fullName evidence="3">Diguanylate cyclase</fullName>
    </submittedName>
</protein>
<feature type="domain" description="PatA-like N-terminal" evidence="2">
    <location>
        <begin position="5"/>
        <end position="83"/>
    </location>
</feature>
<evidence type="ECO:0000313" key="4">
    <source>
        <dbReference type="Proteomes" id="UP000057609"/>
    </source>
</evidence>
<keyword evidence="4" id="KW-1185">Reference proteome</keyword>
<gene>
    <name evidence="3" type="ORF">GPICK_10290</name>
</gene>
<dbReference type="PANTHER" id="PTHR36304:SF4">
    <property type="entry name" value="DUF4388 DOMAIN-CONTAINING PROTEIN"/>
    <property type="match status" value="1"/>
</dbReference>
<dbReference type="Gene3D" id="3.30.450.40">
    <property type="match status" value="1"/>
</dbReference>
<evidence type="ECO:0000259" key="2">
    <source>
        <dbReference type="Pfam" id="PF14332"/>
    </source>
</evidence>
<dbReference type="InterPro" id="IPR025497">
    <property type="entry name" value="PatA-like_N"/>
</dbReference>
<evidence type="ECO:0000313" key="3">
    <source>
        <dbReference type="EMBL" id="AJE03685.1"/>
    </source>
</evidence>
<accession>A0A0B5BGP1</accession>
<evidence type="ECO:0000256" key="1">
    <source>
        <dbReference type="SAM" id="MobiDB-lite"/>
    </source>
</evidence>
<feature type="domain" description="PatA-like N-terminal" evidence="2">
    <location>
        <begin position="86"/>
        <end position="170"/>
    </location>
</feature>
<organism evidence="3 4">
    <name type="scientific">Geobacter pickeringii</name>
    <dbReference type="NCBI Taxonomy" id="345632"/>
    <lineage>
        <taxon>Bacteria</taxon>
        <taxon>Pseudomonadati</taxon>
        <taxon>Thermodesulfobacteriota</taxon>
        <taxon>Desulfuromonadia</taxon>
        <taxon>Geobacterales</taxon>
        <taxon>Geobacteraceae</taxon>
        <taxon>Geobacter</taxon>
    </lineage>
</organism>
<dbReference type="SUPFAM" id="SSF160246">
    <property type="entry name" value="EspE N-terminal domain-like"/>
    <property type="match status" value="1"/>
</dbReference>
<reference evidence="3 4" key="1">
    <citation type="journal article" date="2015" name="Genome Announc.">
        <title>Complete Genome of Geobacter pickeringii G13T, a Metal-Reducing Isolate from Sedimentary Kaolin Deposits.</title>
        <authorList>
            <person name="Badalamenti J.P."/>
            <person name="Bond D.R."/>
        </authorList>
    </citation>
    <scope>NUCLEOTIDE SEQUENCE [LARGE SCALE GENOMIC DNA]</scope>
    <source>
        <strain evidence="3 4">G13</strain>
    </source>
</reference>
<feature type="region of interest" description="Disordered" evidence="1">
    <location>
        <begin position="165"/>
        <end position="186"/>
    </location>
</feature>
<dbReference type="Proteomes" id="UP000057609">
    <property type="component" value="Chromosome"/>
</dbReference>
<dbReference type="KEGG" id="gpi:GPICK_10290"/>
<dbReference type="OrthoDB" id="9812510at2"/>
<dbReference type="EMBL" id="CP009788">
    <property type="protein sequence ID" value="AJE03685.1"/>
    <property type="molecule type" value="Genomic_DNA"/>
</dbReference>
<name>A0A0B5BGP1_9BACT</name>